<name>A0ABQ9YBP1_9EUKA</name>
<evidence type="ECO:0000313" key="1">
    <source>
        <dbReference type="EMBL" id="KAK2961140.1"/>
    </source>
</evidence>
<organism evidence="1 2">
    <name type="scientific">Blattamonas nauphoetae</name>
    <dbReference type="NCBI Taxonomy" id="2049346"/>
    <lineage>
        <taxon>Eukaryota</taxon>
        <taxon>Metamonada</taxon>
        <taxon>Preaxostyla</taxon>
        <taxon>Oxymonadida</taxon>
        <taxon>Blattamonas</taxon>
    </lineage>
</organism>
<dbReference type="EMBL" id="JARBJD010000018">
    <property type="protein sequence ID" value="KAK2961140.1"/>
    <property type="molecule type" value="Genomic_DNA"/>
</dbReference>
<gene>
    <name evidence="1" type="ORF">BLNAU_3908</name>
</gene>
<protein>
    <submittedName>
        <fullName evidence="1">Uncharacterized protein</fullName>
    </submittedName>
</protein>
<keyword evidence="2" id="KW-1185">Reference proteome</keyword>
<proteinExistence type="predicted"/>
<evidence type="ECO:0000313" key="2">
    <source>
        <dbReference type="Proteomes" id="UP001281761"/>
    </source>
</evidence>
<dbReference type="Proteomes" id="UP001281761">
    <property type="component" value="Unassembled WGS sequence"/>
</dbReference>
<comment type="caution">
    <text evidence="1">The sequence shown here is derived from an EMBL/GenBank/DDBJ whole genome shotgun (WGS) entry which is preliminary data.</text>
</comment>
<reference evidence="1 2" key="1">
    <citation type="journal article" date="2022" name="bioRxiv">
        <title>Genomics of Preaxostyla Flagellates Illuminates Evolutionary Transitions and the Path Towards Mitochondrial Loss.</title>
        <authorList>
            <person name="Novak L.V.F."/>
            <person name="Treitli S.C."/>
            <person name="Pyrih J."/>
            <person name="Halakuc P."/>
            <person name="Pipaliya S.V."/>
            <person name="Vacek V."/>
            <person name="Brzon O."/>
            <person name="Soukal P."/>
            <person name="Eme L."/>
            <person name="Dacks J.B."/>
            <person name="Karnkowska A."/>
            <person name="Elias M."/>
            <person name="Hampl V."/>
        </authorList>
    </citation>
    <scope>NUCLEOTIDE SEQUENCE [LARGE SCALE GENOMIC DNA]</scope>
    <source>
        <strain evidence="1">NAU3</strain>
        <tissue evidence="1">Gut</tissue>
    </source>
</reference>
<sequence>MISALLEASFKRNYLKAHKLIQQAAIGYPHFFNQWTIFSIEKELDDMVEAERMNDGDKGGGTAGAQAKLETTKMILLAVLNLLDQPSYSIDRLHRLALLAARKAKETFEYIKKQLLISPNSVPLWKMMRTVVVDLLNDDTAKDGLDSNRCCGRLCI</sequence>
<accession>A0ABQ9YBP1</accession>